<dbReference type="InterPro" id="IPR036864">
    <property type="entry name" value="Zn2-C6_fun-type_DNA-bd_sf"/>
</dbReference>
<dbReference type="CDD" id="cd00067">
    <property type="entry name" value="GAL4"/>
    <property type="match status" value="1"/>
</dbReference>
<dbReference type="InterPro" id="IPR001138">
    <property type="entry name" value="Zn2Cys6_DnaBD"/>
</dbReference>
<dbReference type="PROSITE" id="PS00463">
    <property type="entry name" value="ZN2_CY6_FUNGAL_1"/>
    <property type="match status" value="1"/>
</dbReference>
<keyword evidence="1" id="KW-0479">Metal-binding</keyword>
<dbReference type="InterPro" id="IPR050987">
    <property type="entry name" value="AtrR-like"/>
</dbReference>
<feature type="compositionally biased region" description="Low complexity" evidence="4">
    <location>
        <begin position="106"/>
        <end position="124"/>
    </location>
</feature>
<proteinExistence type="predicted"/>
<keyword evidence="2" id="KW-0539">Nucleus</keyword>
<evidence type="ECO:0000259" key="5">
    <source>
        <dbReference type="PROSITE" id="PS50048"/>
    </source>
</evidence>
<keyword evidence="3" id="KW-0175">Coiled coil</keyword>
<feature type="domain" description="Zn(2)-C6 fungal-type" evidence="5">
    <location>
        <begin position="18"/>
        <end position="47"/>
    </location>
</feature>
<dbReference type="SMART" id="SM00906">
    <property type="entry name" value="Fungal_trans"/>
    <property type="match status" value="1"/>
</dbReference>
<dbReference type="Proteomes" id="UP000800040">
    <property type="component" value="Unassembled WGS sequence"/>
</dbReference>
<evidence type="ECO:0000313" key="6">
    <source>
        <dbReference type="EMBL" id="KAF1832026.1"/>
    </source>
</evidence>
<evidence type="ECO:0000256" key="2">
    <source>
        <dbReference type="ARBA" id="ARBA00023242"/>
    </source>
</evidence>
<dbReference type="Pfam" id="PF04082">
    <property type="entry name" value="Fungal_trans"/>
    <property type="match status" value="1"/>
</dbReference>
<feature type="coiled-coil region" evidence="3">
    <location>
        <begin position="62"/>
        <end position="89"/>
    </location>
</feature>
<evidence type="ECO:0000256" key="4">
    <source>
        <dbReference type="SAM" id="MobiDB-lite"/>
    </source>
</evidence>
<dbReference type="CDD" id="cd12148">
    <property type="entry name" value="fungal_TF_MHR"/>
    <property type="match status" value="1"/>
</dbReference>
<dbReference type="SUPFAM" id="SSF57701">
    <property type="entry name" value="Zn2/Cys6 DNA-binding domain"/>
    <property type="match status" value="1"/>
</dbReference>
<dbReference type="GO" id="GO:0000981">
    <property type="term" value="F:DNA-binding transcription factor activity, RNA polymerase II-specific"/>
    <property type="evidence" value="ECO:0007669"/>
    <property type="project" value="InterPro"/>
</dbReference>
<dbReference type="OrthoDB" id="103819at2759"/>
<dbReference type="SMART" id="SM00066">
    <property type="entry name" value="GAL4"/>
    <property type="match status" value="1"/>
</dbReference>
<dbReference type="InterPro" id="IPR007219">
    <property type="entry name" value="XnlR_reg_dom"/>
</dbReference>
<dbReference type="PANTHER" id="PTHR46910">
    <property type="entry name" value="TRANSCRIPTION FACTOR PDR1"/>
    <property type="match status" value="1"/>
</dbReference>
<feature type="region of interest" description="Disordered" evidence="4">
    <location>
        <begin position="95"/>
        <end position="136"/>
    </location>
</feature>
<dbReference type="Gene3D" id="4.10.240.10">
    <property type="entry name" value="Zn(2)-C6 fungal-type DNA-binding domain"/>
    <property type="match status" value="1"/>
</dbReference>
<dbReference type="GO" id="GO:0008270">
    <property type="term" value="F:zinc ion binding"/>
    <property type="evidence" value="ECO:0007669"/>
    <property type="project" value="InterPro"/>
</dbReference>
<name>A0A6A5K7I8_9PLEO</name>
<dbReference type="AlphaFoldDB" id="A0A6A5K7I8"/>
<dbReference type="PANTHER" id="PTHR46910:SF5">
    <property type="entry name" value="ZN(II)2CYS6 TRANSCRIPTION FACTOR (EUROFUNG)"/>
    <property type="match status" value="1"/>
</dbReference>
<sequence length="782" mass="86443">MEEDDMDAALDGGMSKRACDSCRTRKIRCDRSVPCSNCKASKLTCTTAAPVQKTTRQRVHISEEYERKIDRIEDRLAGIENVLASLASKLGSLDLQKDTQESSNQSRSSRVGASRSSGSGALASPTPAPFEGESSINSQSDYAREMLAQAIWSTPSIGQNEDVKMALTALSDMVSQQNHSTSASNPLINRSLAEVDPAKLERPPWGEVMGTLQKATEYPTMAFAVVFPFLKMTNLKEIFYDAYHHPSSCSAARRVLTYGILENLFTEFRTFPLVNMDVTNFASYTAMCKRHLEVALSQLDIFMPATYENIMALVLGAAQAIEMCKPSLCWIMISCAAGLCQSLGYHRINTMMNDTVEERNSKIHVFWMIYMFDKTLSLRLGRSSVIQDWDISLPFIVPHETGSPEGSAMLSYWIKVARVQGLTYEKLFCPAAFLKSSEERTRIAIELVNAMSQSWHERGDATVLDFAGLSDNIQFTSQRPTTISHSPNETPLPSQHKRYVHRSLGKRPDANEYIQGSFERVQDIFFHSDVVMHYSTCALIQRAVSPGSMSFNQECLASSRAALVAHMRANAQFNKKGQEELWSGYVHWSILQAPFTPFIVIFCNSIQKADASDLSSLSDFVASLESCRTISEGADKLYKMCHLFLRVAKLYVKAKTQDAAPPSDSVAQENQPNYYTAPASAQLDLNAMSQFDPYLSALGLMPDSAWPMAGCNANATTSAAMDNFSTHPPPMGGSALEPASMGLGFGQPAGNPNPMQDWFSGSRYLMNLMEAGDDLQMPDLDL</sequence>
<protein>
    <recommendedName>
        <fullName evidence="5">Zn(2)-C6 fungal-type domain-containing protein</fullName>
    </recommendedName>
</protein>
<evidence type="ECO:0000256" key="1">
    <source>
        <dbReference type="ARBA" id="ARBA00022723"/>
    </source>
</evidence>
<organism evidence="6 7">
    <name type="scientific">Decorospora gaudefroyi</name>
    <dbReference type="NCBI Taxonomy" id="184978"/>
    <lineage>
        <taxon>Eukaryota</taxon>
        <taxon>Fungi</taxon>
        <taxon>Dikarya</taxon>
        <taxon>Ascomycota</taxon>
        <taxon>Pezizomycotina</taxon>
        <taxon>Dothideomycetes</taxon>
        <taxon>Pleosporomycetidae</taxon>
        <taxon>Pleosporales</taxon>
        <taxon>Pleosporineae</taxon>
        <taxon>Pleosporaceae</taxon>
        <taxon>Decorospora</taxon>
    </lineage>
</organism>
<dbReference type="PROSITE" id="PS50048">
    <property type="entry name" value="ZN2_CY6_FUNGAL_2"/>
    <property type="match status" value="1"/>
</dbReference>
<dbReference type="GO" id="GO:0003677">
    <property type="term" value="F:DNA binding"/>
    <property type="evidence" value="ECO:0007669"/>
    <property type="project" value="InterPro"/>
</dbReference>
<evidence type="ECO:0000256" key="3">
    <source>
        <dbReference type="SAM" id="Coils"/>
    </source>
</evidence>
<dbReference type="EMBL" id="ML975348">
    <property type="protein sequence ID" value="KAF1832026.1"/>
    <property type="molecule type" value="Genomic_DNA"/>
</dbReference>
<dbReference type="GO" id="GO:0006351">
    <property type="term" value="P:DNA-templated transcription"/>
    <property type="evidence" value="ECO:0007669"/>
    <property type="project" value="InterPro"/>
</dbReference>
<evidence type="ECO:0000313" key="7">
    <source>
        <dbReference type="Proteomes" id="UP000800040"/>
    </source>
</evidence>
<gene>
    <name evidence="6" type="ORF">BDW02DRAFT_571444</name>
</gene>
<accession>A0A6A5K7I8</accession>
<reference evidence="6" key="1">
    <citation type="submission" date="2020-01" db="EMBL/GenBank/DDBJ databases">
        <authorList>
            <consortium name="DOE Joint Genome Institute"/>
            <person name="Haridas S."/>
            <person name="Albert R."/>
            <person name="Binder M."/>
            <person name="Bloem J."/>
            <person name="Labutti K."/>
            <person name="Salamov A."/>
            <person name="Andreopoulos B."/>
            <person name="Baker S.E."/>
            <person name="Barry K."/>
            <person name="Bills G."/>
            <person name="Bluhm B.H."/>
            <person name="Cannon C."/>
            <person name="Castanera R."/>
            <person name="Culley D.E."/>
            <person name="Daum C."/>
            <person name="Ezra D."/>
            <person name="Gonzalez J.B."/>
            <person name="Henrissat B."/>
            <person name="Kuo A."/>
            <person name="Liang C."/>
            <person name="Lipzen A."/>
            <person name="Lutzoni F."/>
            <person name="Magnuson J."/>
            <person name="Mondo S."/>
            <person name="Nolan M."/>
            <person name="Ohm R."/>
            <person name="Pangilinan J."/>
            <person name="Park H.-J."/>
            <person name="Ramirez L."/>
            <person name="Alfaro M."/>
            <person name="Sun H."/>
            <person name="Tritt A."/>
            <person name="Yoshinaga Y."/>
            <person name="Zwiers L.-H."/>
            <person name="Turgeon B.G."/>
            <person name="Goodwin S.B."/>
            <person name="Spatafora J.W."/>
            <person name="Crous P.W."/>
            <person name="Grigoriev I.V."/>
        </authorList>
    </citation>
    <scope>NUCLEOTIDE SEQUENCE</scope>
    <source>
        <strain evidence="6">P77</strain>
    </source>
</reference>
<dbReference type="Pfam" id="PF00172">
    <property type="entry name" value="Zn_clus"/>
    <property type="match status" value="1"/>
</dbReference>
<keyword evidence="7" id="KW-1185">Reference proteome</keyword>